<dbReference type="Proteomes" id="UP000433406">
    <property type="component" value="Unassembled WGS sequence"/>
</dbReference>
<protein>
    <submittedName>
        <fullName evidence="1">DUF3710 domain-containing protein</fullName>
    </submittedName>
</protein>
<dbReference type="RefSeq" id="WP_171896573.1">
    <property type="nucleotide sequence ID" value="NZ_CP053660.1"/>
</dbReference>
<proteinExistence type="predicted"/>
<dbReference type="AlphaFoldDB" id="A0A6I3J9T7"/>
<organism evidence="1 2">
    <name type="scientific">Nocardioides marmotae</name>
    <dbReference type="NCBI Taxonomy" id="2663857"/>
    <lineage>
        <taxon>Bacteria</taxon>
        <taxon>Bacillati</taxon>
        <taxon>Actinomycetota</taxon>
        <taxon>Actinomycetes</taxon>
        <taxon>Propionibacteriales</taxon>
        <taxon>Nocardioidaceae</taxon>
        <taxon>Nocardioides</taxon>
    </lineage>
</organism>
<reference evidence="1 2" key="1">
    <citation type="submission" date="2019-10" db="EMBL/GenBank/DDBJ databases">
        <title>Nocardioides novel species isolated from the excrement of Marmot.</title>
        <authorList>
            <person name="Zhang G."/>
        </authorList>
    </citation>
    <scope>NUCLEOTIDE SEQUENCE [LARGE SCALE GENOMIC DNA]</scope>
    <source>
        <strain evidence="2">zg-579</strain>
    </source>
</reference>
<gene>
    <name evidence="1" type="ORF">GGQ22_07260</name>
</gene>
<comment type="caution">
    <text evidence="1">The sequence shown here is derived from an EMBL/GenBank/DDBJ whole genome shotgun (WGS) entry which is preliminary data.</text>
</comment>
<sequence>MKFRRKSADPTSAGGSTGADAHADEAAGAEVPTGPYDSSELPPGDGERVDLGSLLIAAAPGRELRLQVDERTGEVQAVLLTGSDGALELRAFAAPRNGDLWSELRPRIVAEMAQRGGTATERPGRFGTELICDLPVTLADGQAATQPSRIIGIDGPRWLLRATLLGRPAVDPEAGREWEDVITTVAVHRGTGAVPPGDPLPVTMPESARRLG</sequence>
<keyword evidence="2" id="KW-1185">Reference proteome</keyword>
<name>A0A6I3J9T7_9ACTN</name>
<evidence type="ECO:0000313" key="2">
    <source>
        <dbReference type="Proteomes" id="UP000433406"/>
    </source>
</evidence>
<dbReference type="Pfam" id="PF12502">
    <property type="entry name" value="DUF3710"/>
    <property type="match status" value="1"/>
</dbReference>
<dbReference type="InterPro" id="IPR022183">
    <property type="entry name" value="DUF3710"/>
</dbReference>
<evidence type="ECO:0000313" key="1">
    <source>
        <dbReference type="EMBL" id="MTB94880.1"/>
    </source>
</evidence>
<accession>A0A6I3J9T7</accession>
<dbReference type="EMBL" id="WLCI01000006">
    <property type="protein sequence ID" value="MTB94880.1"/>
    <property type="molecule type" value="Genomic_DNA"/>
</dbReference>